<dbReference type="PANTHER" id="PTHR11941">
    <property type="entry name" value="ENOYL-COA HYDRATASE-RELATED"/>
    <property type="match status" value="1"/>
</dbReference>
<name>A0A2S9Q9X1_9HYPH</name>
<dbReference type="AlphaFoldDB" id="A0A2S9Q9X1"/>
<reference evidence="4 5" key="1">
    <citation type="submission" date="2018-02" db="EMBL/GenBank/DDBJ databases">
        <title>Whole genome sequencing of endophytic bacterium.</title>
        <authorList>
            <person name="Eedara R."/>
            <person name="Podile A.R."/>
        </authorList>
    </citation>
    <scope>NUCLEOTIDE SEQUENCE [LARGE SCALE GENOMIC DNA]</scope>
    <source>
        <strain evidence="4 5">RP1T</strain>
    </source>
</reference>
<dbReference type="InterPro" id="IPR001753">
    <property type="entry name" value="Enoyl-CoA_hydra/iso"/>
</dbReference>
<evidence type="ECO:0000256" key="3">
    <source>
        <dbReference type="RuleBase" id="RU003707"/>
    </source>
</evidence>
<protein>
    <submittedName>
        <fullName evidence="4">Crotonobetainyl-CoA hydratase</fullName>
    </submittedName>
</protein>
<dbReference type="InterPro" id="IPR029045">
    <property type="entry name" value="ClpP/crotonase-like_dom_sf"/>
</dbReference>
<comment type="caution">
    <text evidence="4">The sequence shown here is derived from an EMBL/GenBank/DDBJ whole genome shotgun (WGS) entry which is preliminary data.</text>
</comment>
<dbReference type="RefSeq" id="WP_105863444.1">
    <property type="nucleotide sequence ID" value="NZ_PUEJ01000006.1"/>
</dbReference>
<sequence>MSESVKLERRGAVLEITLDRPKANAIDLATSKALHAAFRTLQDDPDLRVAILTGAGERIFSAGWDLKAAASGAEEPDTDFGPGGFAGLTAFWELTKPVIAAVNGVAIAGGCELALAADLMVVADHAEFALSEVTVGLVADAGGIQRLPRRIPLAIASELLLTGRRFTAREAHGWGLANRIVPMADLMATARDLADTIAANAPLSIAAVKAILAATEGMGVREAYEHVYAGKVPEHRAMQLSEDSREGAKAFVEKRAPVWKGR</sequence>
<organism evidence="4 5">
    <name type="scientific">Labrys okinawensis</name>
    <dbReference type="NCBI Taxonomy" id="346911"/>
    <lineage>
        <taxon>Bacteria</taxon>
        <taxon>Pseudomonadati</taxon>
        <taxon>Pseudomonadota</taxon>
        <taxon>Alphaproteobacteria</taxon>
        <taxon>Hyphomicrobiales</taxon>
        <taxon>Xanthobacteraceae</taxon>
        <taxon>Labrys</taxon>
    </lineage>
</organism>
<dbReference type="InterPro" id="IPR014748">
    <property type="entry name" value="Enoyl-CoA_hydra_C"/>
</dbReference>
<dbReference type="PANTHER" id="PTHR11941:SF54">
    <property type="entry name" value="ENOYL-COA HYDRATASE, MITOCHONDRIAL"/>
    <property type="match status" value="1"/>
</dbReference>
<dbReference type="FunFam" id="3.90.226.10:FF:000009">
    <property type="entry name" value="Carnitinyl-CoA dehydratase"/>
    <property type="match status" value="1"/>
</dbReference>
<dbReference type="Gene3D" id="3.90.226.10">
    <property type="entry name" value="2-enoyl-CoA Hydratase, Chain A, domain 1"/>
    <property type="match status" value="1"/>
</dbReference>
<dbReference type="Gene3D" id="1.10.12.10">
    <property type="entry name" value="Lyase 2-enoyl-coa Hydratase, Chain A, domain 2"/>
    <property type="match status" value="1"/>
</dbReference>
<evidence type="ECO:0000313" key="5">
    <source>
        <dbReference type="Proteomes" id="UP000237682"/>
    </source>
</evidence>
<accession>A0A2S9Q9X1</accession>
<comment type="similarity">
    <text evidence="1 3">Belongs to the enoyl-CoA hydratase/isomerase family.</text>
</comment>
<dbReference type="SUPFAM" id="SSF52096">
    <property type="entry name" value="ClpP/crotonase"/>
    <property type="match status" value="1"/>
</dbReference>
<gene>
    <name evidence="4" type="ORF">C5L14_18020</name>
</gene>
<keyword evidence="2" id="KW-0456">Lyase</keyword>
<keyword evidence="5" id="KW-1185">Reference proteome</keyword>
<evidence type="ECO:0000256" key="2">
    <source>
        <dbReference type="ARBA" id="ARBA00023239"/>
    </source>
</evidence>
<dbReference type="OrthoDB" id="5730382at2"/>
<dbReference type="CDD" id="cd06558">
    <property type="entry name" value="crotonase-like"/>
    <property type="match status" value="1"/>
</dbReference>
<dbReference type="EMBL" id="PUEJ01000006">
    <property type="protein sequence ID" value="PRH86147.1"/>
    <property type="molecule type" value="Genomic_DNA"/>
</dbReference>
<dbReference type="GO" id="GO:0016829">
    <property type="term" value="F:lyase activity"/>
    <property type="evidence" value="ECO:0007669"/>
    <property type="project" value="UniProtKB-KW"/>
</dbReference>
<evidence type="ECO:0000256" key="1">
    <source>
        <dbReference type="ARBA" id="ARBA00005254"/>
    </source>
</evidence>
<dbReference type="GO" id="GO:0006635">
    <property type="term" value="P:fatty acid beta-oxidation"/>
    <property type="evidence" value="ECO:0007669"/>
    <property type="project" value="TreeGrafter"/>
</dbReference>
<evidence type="ECO:0000313" key="4">
    <source>
        <dbReference type="EMBL" id="PRH86147.1"/>
    </source>
</evidence>
<proteinExistence type="inferred from homology"/>
<dbReference type="Pfam" id="PF00378">
    <property type="entry name" value="ECH_1"/>
    <property type="match status" value="1"/>
</dbReference>
<dbReference type="PROSITE" id="PS00166">
    <property type="entry name" value="ENOYL_COA_HYDRATASE"/>
    <property type="match status" value="1"/>
</dbReference>
<dbReference type="InterPro" id="IPR018376">
    <property type="entry name" value="Enoyl-CoA_hyd/isom_CS"/>
</dbReference>
<dbReference type="Proteomes" id="UP000237682">
    <property type="component" value="Unassembled WGS sequence"/>
</dbReference>